<sequence>MSTPQVPLVIDQGKAPQLDAQPTPKLSTDTAAADTQNEPSTTDKDVKMVPAVHDNSAEVTLTNTPPAEALHDAASSVNADHLAPVDAQTEAAEHPTGAAGVHDDNENDALISAPLITAQSHPELASIADRLNRFVTFSNPQQHSYAMSQLPDAALWGHVAVGPANNSGHLCLNNKRINLWVVGTIEVLKFFRKGHPVDKPGVLLKPLISGDLRAATSLLGRLSEPKLNMSNQDGIWITRWATAFGIPEDAIKPFPNVYDATNEFNNKDAMDKLLAADLRVDDIVLTECSVIRWHIRTAEEKQASPGTRNLPWKKWQAELKLNAISLLYRAADDNADIDQNVVL</sequence>
<organism evidence="1 2">
    <name type="scientific">Phlebia brevispora</name>
    <dbReference type="NCBI Taxonomy" id="194682"/>
    <lineage>
        <taxon>Eukaryota</taxon>
        <taxon>Fungi</taxon>
        <taxon>Dikarya</taxon>
        <taxon>Basidiomycota</taxon>
        <taxon>Agaricomycotina</taxon>
        <taxon>Agaricomycetes</taxon>
        <taxon>Polyporales</taxon>
        <taxon>Meruliaceae</taxon>
        <taxon>Phlebia</taxon>
    </lineage>
</organism>
<evidence type="ECO:0000313" key="2">
    <source>
        <dbReference type="Proteomes" id="UP001148662"/>
    </source>
</evidence>
<gene>
    <name evidence="1" type="ORF">NM688_g3813</name>
</gene>
<accession>A0ACC1T4X4</accession>
<dbReference type="EMBL" id="JANHOG010000583">
    <property type="protein sequence ID" value="KAJ3553064.1"/>
    <property type="molecule type" value="Genomic_DNA"/>
</dbReference>
<comment type="caution">
    <text evidence="1">The sequence shown here is derived from an EMBL/GenBank/DDBJ whole genome shotgun (WGS) entry which is preliminary data.</text>
</comment>
<evidence type="ECO:0000313" key="1">
    <source>
        <dbReference type="EMBL" id="KAJ3553064.1"/>
    </source>
</evidence>
<name>A0ACC1T4X4_9APHY</name>
<keyword evidence="2" id="KW-1185">Reference proteome</keyword>
<dbReference type="Proteomes" id="UP001148662">
    <property type="component" value="Unassembled WGS sequence"/>
</dbReference>
<protein>
    <submittedName>
        <fullName evidence="1">Uncharacterized protein</fullName>
    </submittedName>
</protein>
<proteinExistence type="predicted"/>
<reference evidence="1" key="1">
    <citation type="submission" date="2022-07" db="EMBL/GenBank/DDBJ databases">
        <title>Genome Sequence of Phlebia brevispora.</title>
        <authorList>
            <person name="Buettner E."/>
        </authorList>
    </citation>
    <scope>NUCLEOTIDE SEQUENCE</scope>
    <source>
        <strain evidence="1">MPL23</strain>
    </source>
</reference>